<protein>
    <submittedName>
        <fullName evidence="1">Uncharacterized protein</fullName>
    </submittedName>
</protein>
<name>A0A0F9L5V9_9ZZZZ</name>
<dbReference type="EMBL" id="LAZR01007827">
    <property type="protein sequence ID" value="KKM82661.1"/>
    <property type="molecule type" value="Genomic_DNA"/>
</dbReference>
<reference evidence="1" key="1">
    <citation type="journal article" date="2015" name="Nature">
        <title>Complex archaea that bridge the gap between prokaryotes and eukaryotes.</title>
        <authorList>
            <person name="Spang A."/>
            <person name="Saw J.H."/>
            <person name="Jorgensen S.L."/>
            <person name="Zaremba-Niedzwiedzka K."/>
            <person name="Martijn J."/>
            <person name="Lind A.E."/>
            <person name="van Eijk R."/>
            <person name="Schleper C."/>
            <person name="Guy L."/>
            <person name="Ettema T.J."/>
        </authorList>
    </citation>
    <scope>NUCLEOTIDE SEQUENCE</scope>
</reference>
<accession>A0A0F9L5V9</accession>
<organism evidence="1">
    <name type="scientific">marine sediment metagenome</name>
    <dbReference type="NCBI Taxonomy" id="412755"/>
    <lineage>
        <taxon>unclassified sequences</taxon>
        <taxon>metagenomes</taxon>
        <taxon>ecological metagenomes</taxon>
    </lineage>
</organism>
<comment type="caution">
    <text evidence="1">The sequence shown here is derived from an EMBL/GenBank/DDBJ whole genome shotgun (WGS) entry which is preliminary data.</text>
</comment>
<gene>
    <name evidence="1" type="ORF">LCGC14_1317270</name>
</gene>
<evidence type="ECO:0000313" key="1">
    <source>
        <dbReference type="EMBL" id="KKM82661.1"/>
    </source>
</evidence>
<dbReference type="AlphaFoldDB" id="A0A0F9L5V9"/>
<sequence length="52" mass="5554">MIVAVPATGAASITTVAIARTSNEYSRSDGVGIDLEVVYVTYFGFCFFCPSR</sequence>
<proteinExistence type="predicted"/>